<evidence type="ECO:0000313" key="2">
    <source>
        <dbReference type="Proteomes" id="UP000828390"/>
    </source>
</evidence>
<name>A0A9D3YV33_DREPO</name>
<sequence>MKTTPMQVIAPIMRKTNPFMTLIVPTSITLLLRAPIREQNVSTAPMLPNTAPLNGTDPLHTPVLLFTLVFAD</sequence>
<organism evidence="1 2">
    <name type="scientific">Dreissena polymorpha</name>
    <name type="common">Zebra mussel</name>
    <name type="synonym">Mytilus polymorpha</name>
    <dbReference type="NCBI Taxonomy" id="45954"/>
    <lineage>
        <taxon>Eukaryota</taxon>
        <taxon>Metazoa</taxon>
        <taxon>Spiralia</taxon>
        <taxon>Lophotrochozoa</taxon>
        <taxon>Mollusca</taxon>
        <taxon>Bivalvia</taxon>
        <taxon>Autobranchia</taxon>
        <taxon>Heteroconchia</taxon>
        <taxon>Euheterodonta</taxon>
        <taxon>Imparidentia</taxon>
        <taxon>Neoheterodontei</taxon>
        <taxon>Myida</taxon>
        <taxon>Dreissenoidea</taxon>
        <taxon>Dreissenidae</taxon>
        <taxon>Dreissena</taxon>
    </lineage>
</organism>
<protein>
    <submittedName>
        <fullName evidence="1">Uncharacterized protein</fullName>
    </submittedName>
</protein>
<comment type="caution">
    <text evidence="1">The sequence shown here is derived from an EMBL/GenBank/DDBJ whole genome shotgun (WGS) entry which is preliminary data.</text>
</comment>
<gene>
    <name evidence="1" type="ORF">DPMN_065714</name>
</gene>
<proteinExistence type="predicted"/>
<reference evidence="1" key="2">
    <citation type="submission" date="2020-11" db="EMBL/GenBank/DDBJ databases">
        <authorList>
            <person name="McCartney M.A."/>
            <person name="Auch B."/>
            <person name="Kono T."/>
            <person name="Mallez S."/>
            <person name="Becker A."/>
            <person name="Gohl D.M."/>
            <person name="Silverstein K.A.T."/>
            <person name="Koren S."/>
            <person name="Bechman K.B."/>
            <person name="Herman A."/>
            <person name="Abrahante J.E."/>
            <person name="Garbe J."/>
        </authorList>
    </citation>
    <scope>NUCLEOTIDE SEQUENCE</scope>
    <source>
        <strain evidence="1">Duluth1</strain>
        <tissue evidence="1">Whole animal</tissue>
    </source>
</reference>
<dbReference type="Proteomes" id="UP000828390">
    <property type="component" value="Unassembled WGS sequence"/>
</dbReference>
<reference evidence="1" key="1">
    <citation type="journal article" date="2019" name="bioRxiv">
        <title>The Genome of the Zebra Mussel, Dreissena polymorpha: A Resource for Invasive Species Research.</title>
        <authorList>
            <person name="McCartney M.A."/>
            <person name="Auch B."/>
            <person name="Kono T."/>
            <person name="Mallez S."/>
            <person name="Zhang Y."/>
            <person name="Obille A."/>
            <person name="Becker A."/>
            <person name="Abrahante J.E."/>
            <person name="Garbe J."/>
            <person name="Badalamenti J.P."/>
            <person name="Herman A."/>
            <person name="Mangelson H."/>
            <person name="Liachko I."/>
            <person name="Sullivan S."/>
            <person name="Sone E.D."/>
            <person name="Koren S."/>
            <person name="Silverstein K.A.T."/>
            <person name="Beckman K.B."/>
            <person name="Gohl D.M."/>
        </authorList>
    </citation>
    <scope>NUCLEOTIDE SEQUENCE</scope>
    <source>
        <strain evidence="1">Duluth1</strain>
        <tissue evidence="1">Whole animal</tissue>
    </source>
</reference>
<accession>A0A9D3YV33</accession>
<dbReference type="AlphaFoldDB" id="A0A9D3YV33"/>
<keyword evidence="2" id="KW-1185">Reference proteome</keyword>
<evidence type="ECO:0000313" key="1">
    <source>
        <dbReference type="EMBL" id="KAH3706329.1"/>
    </source>
</evidence>
<dbReference type="EMBL" id="JAIWYP010000014">
    <property type="protein sequence ID" value="KAH3706329.1"/>
    <property type="molecule type" value="Genomic_DNA"/>
</dbReference>